<dbReference type="PANTHER" id="PTHR45436:SF5">
    <property type="entry name" value="SENSOR HISTIDINE KINASE TRCS"/>
    <property type="match status" value="1"/>
</dbReference>
<evidence type="ECO:0000256" key="1">
    <source>
        <dbReference type="ARBA" id="ARBA00000085"/>
    </source>
</evidence>
<dbReference type="InterPro" id="IPR005467">
    <property type="entry name" value="His_kinase_dom"/>
</dbReference>
<evidence type="ECO:0000256" key="7">
    <source>
        <dbReference type="ARBA" id="ARBA00022777"/>
    </source>
</evidence>
<protein>
    <recommendedName>
        <fullName evidence="3">histidine kinase</fullName>
        <ecNumber evidence="3">2.7.13.3</ecNumber>
    </recommendedName>
</protein>
<evidence type="ECO:0000313" key="15">
    <source>
        <dbReference type="Proteomes" id="UP000275256"/>
    </source>
</evidence>
<evidence type="ECO:0000256" key="6">
    <source>
        <dbReference type="ARBA" id="ARBA00022692"/>
    </source>
</evidence>
<dbReference type="InterPro" id="IPR004358">
    <property type="entry name" value="Sig_transdc_His_kin-like_C"/>
</dbReference>
<keyword evidence="10 11" id="KW-0472">Membrane</keyword>
<feature type="transmembrane region" description="Helical" evidence="11">
    <location>
        <begin position="151"/>
        <end position="177"/>
    </location>
</feature>
<comment type="subcellular location">
    <subcellularLocation>
        <location evidence="2">Cell membrane</location>
    </subcellularLocation>
</comment>
<comment type="catalytic activity">
    <reaction evidence="1">
        <text>ATP + protein L-histidine = ADP + protein N-phospho-L-histidine.</text>
        <dbReference type="EC" id="2.7.13.3"/>
    </reaction>
</comment>
<accession>A0A3M0GCA4</accession>
<dbReference type="Proteomes" id="UP000275256">
    <property type="component" value="Unassembled WGS sequence"/>
</dbReference>
<keyword evidence="4" id="KW-0597">Phosphoprotein</keyword>
<dbReference type="PROSITE" id="PS50885">
    <property type="entry name" value="HAMP"/>
    <property type="match status" value="1"/>
</dbReference>
<comment type="caution">
    <text evidence="14">The sequence shown here is derived from an EMBL/GenBank/DDBJ whole genome shotgun (WGS) entry which is preliminary data.</text>
</comment>
<dbReference type="EMBL" id="REFW01000001">
    <property type="protein sequence ID" value="RMB61988.1"/>
    <property type="molecule type" value="Genomic_DNA"/>
</dbReference>
<dbReference type="InterPro" id="IPR003660">
    <property type="entry name" value="HAMP_dom"/>
</dbReference>
<reference evidence="14 15" key="1">
    <citation type="submission" date="2018-10" db="EMBL/GenBank/DDBJ databases">
        <title>Tessaracoccus antarcticuss sp. nov., isolated from sediment.</title>
        <authorList>
            <person name="Zhou L.Y."/>
            <person name="Du Z.J."/>
        </authorList>
    </citation>
    <scope>NUCLEOTIDE SEQUENCE [LARGE SCALE GENOMIC DNA]</scope>
    <source>
        <strain evidence="14 15">JDX10</strain>
    </source>
</reference>
<dbReference type="SMART" id="SM00304">
    <property type="entry name" value="HAMP"/>
    <property type="match status" value="1"/>
</dbReference>
<keyword evidence="6 11" id="KW-0812">Transmembrane</keyword>
<evidence type="ECO:0000256" key="9">
    <source>
        <dbReference type="ARBA" id="ARBA00023012"/>
    </source>
</evidence>
<dbReference type="Gene3D" id="6.10.340.10">
    <property type="match status" value="1"/>
</dbReference>
<dbReference type="SMART" id="SM00388">
    <property type="entry name" value="HisKA"/>
    <property type="match status" value="1"/>
</dbReference>
<dbReference type="SUPFAM" id="SSF47384">
    <property type="entry name" value="Homodimeric domain of signal transducing histidine kinase"/>
    <property type="match status" value="1"/>
</dbReference>
<dbReference type="PRINTS" id="PR00344">
    <property type="entry name" value="BCTRLSENSOR"/>
</dbReference>
<dbReference type="InterPro" id="IPR003661">
    <property type="entry name" value="HisK_dim/P_dom"/>
</dbReference>
<dbReference type="OrthoDB" id="9786919at2"/>
<sequence length="473" mass="50356">MTRSLTLSAQLRHRVTLIVAVLAIILSASTLLAARTMTYNQVDSQLEAAFTRQGRPGSPGDMAPGINVPGMAQGTIIVALMQNGEKRGTTVGDGSFRRVATDAGDALLAVPADGEKHTISVPGLGEYRAEARVDENRIVVALPLAEQNRTLLGLTVLTVSLGMLAVVVAAAATAALVSRATRPLRALGRTAHEVSNLRLDEGDVQVPAPVDAEGLPPDHEVAQLATAFNHMLMNVQGALAVRQASEIKLRRFVADASHELRNPLAAIQGYAELAERPEASADDVAHALKRIHSESLRMTTLVSDLLLLARLDAEPPVELRPVDIVETVLNAVSDAQVAGPGHVWRMNLPDEGFDVMANPGQLHQVVVNLLSNARNHTPEGTTVTTTVAMRQGRACLEVRDDGPGVPADVLPRVFERFTRADVARTHSDSRSTGLGLAIVHAVVRSFGGATQVESRPGNTCFTVWLRPAPSQIK</sequence>
<proteinExistence type="predicted"/>
<dbReference type="PROSITE" id="PS50109">
    <property type="entry name" value="HIS_KIN"/>
    <property type="match status" value="1"/>
</dbReference>
<dbReference type="CDD" id="cd00082">
    <property type="entry name" value="HisKA"/>
    <property type="match status" value="1"/>
</dbReference>
<keyword evidence="15" id="KW-1185">Reference proteome</keyword>
<evidence type="ECO:0000256" key="3">
    <source>
        <dbReference type="ARBA" id="ARBA00012438"/>
    </source>
</evidence>
<name>A0A3M0GCA4_9ACTN</name>
<dbReference type="InterPro" id="IPR036097">
    <property type="entry name" value="HisK_dim/P_sf"/>
</dbReference>
<dbReference type="RefSeq" id="WP_121900536.1">
    <property type="nucleotide sequence ID" value="NZ_REFW01000001.1"/>
</dbReference>
<dbReference type="Pfam" id="PF00512">
    <property type="entry name" value="HisKA"/>
    <property type="match status" value="1"/>
</dbReference>
<dbReference type="CDD" id="cd00075">
    <property type="entry name" value="HATPase"/>
    <property type="match status" value="1"/>
</dbReference>
<feature type="domain" description="HAMP" evidence="13">
    <location>
        <begin position="178"/>
        <end position="240"/>
    </location>
</feature>
<dbReference type="Pfam" id="PF02518">
    <property type="entry name" value="HATPase_c"/>
    <property type="match status" value="1"/>
</dbReference>
<dbReference type="InterPro" id="IPR050428">
    <property type="entry name" value="TCS_sensor_his_kinase"/>
</dbReference>
<evidence type="ECO:0000256" key="4">
    <source>
        <dbReference type="ARBA" id="ARBA00022553"/>
    </source>
</evidence>
<evidence type="ECO:0000256" key="5">
    <source>
        <dbReference type="ARBA" id="ARBA00022679"/>
    </source>
</evidence>
<evidence type="ECO:0000256" key="2">
    <source>
        <dbReference type="ARBA" id="ARBA00004236"/>
    </source>
</evidence>
<evidence type="ECO:0000259" key="13">
    <source>
        <dbReference type="PROSITE" id="PS50885"/>
    </source>
</evidence>
<dbReference type="InterPro" id="IPR036890">
    <property type="entry name" value="HATPase_C_sf"/>
</dbReference>
<dbReference type="SUPFAM" id="SSF55874">
    <property type="entry name" value="ATPase domain of HSP90 chaperone/DNA topoisomerase II/histidine kinase"/>
    <property type="match status" value="1"/>
</dbReference>
<dbReference type="AlphaFoldDB" id="A0A3M0GCA4"/>
<dbReference type="Gene3D" id="3.30.565.10">
    <property type="entry name" value="Histidine kinase-like ATPase, C-terminal domain"/>
    <property type="match status" value="1"/>
</dbReference>
<evidence type="ECO:0000256" key="10">
    <source>
        <dbReference type="ARBA" id="ARBA00023136"/>
    </source>
</evidence>
<dbReference type="Pfam" id="PF00672">
    <property type="entry name" value="HAMP"/>
    <property type="match status" value="1"/>
</dbReference>
<dbReference type="CDD" id="cd06225">
    <property type="entry name" value="HAMP"/>
    <property type="match status" value="1"/>
</dbReference>
<dbReference type="SMART" id="SM00387">
    <property type="entry name" value="HATPase_c"/>
    <property type="match status" value="1"/>
</dbReference>
<evidence type="ECO:0000313" key="14">
    <source>
        <dbReference type="EMBL" id="RMB61988.1"/>
    </source>
</evidence>
<evidence type="ECO:0000256" key="11">
    <source>
        <dbReference type="SAM" id="Phobius"/>
    </source>
</evidence>
<dbReference type="Gene3D" id="1.10.287.130">
    <property type="match status" value="1"/>
</dbReference>
<dbReference type="GO" id="GO:0005886">
    <property type="term" value="C:plasma membrane"/>
    <property type="evidence" value="ECO:0007669"/>
    <property type="project" value="UniProtKB-SubCell"/>
</dbReference>
<keyword evidence="9" id="KW-0902">Two-component regulatory system</keyword>
<keyword evidence="5" id="KW-0808">Transferase</keyword>
<dbReference type="PANTHER" id="PTHR45436">
    <property type="entry name" value="SENSOR HISTIDINE KINASE YKOH"/>
    <property type="match status" value="1"/>
</dbReference>
<keyword evidence="8 11" id="KW-1133">Transmembrane helix</keyword>
<keyword evidence="7 14" id="KW-0418">Kinase</keyword>
<evidence type="ECO:0000259" key="12">
    <source>
        <dbReference type="PROSITE" id="PS50109"/>
    </source>
</evidence>
<gene>
    <name evidence="14" type="ORF">EAX62_05210</name>
</gene>
<dbReference type="EC" id="2.7.13.3" evidence="3"/>
<feature type="domain" description="Histidine kinase" evidence="12">
    <location>
        <begin position="255"/>
        <end position="469"/>
    </location>
</feature>
<evidence type="ECO:0000256" key="8">
    <source>
        <dbReference type="ARBA" id="ARBA00022989"/>
    </source>
</evidence>
<dbReference type="GO" id="GO:0000155">
    <property type="term" value="F:phosphorelay sensor kinase activity"/>
    <property type="evidence" value="ECO:0007669"/>
    <property type="project" value="InterPro"/>
</dbReference>
<dbReference type="FunFam" id="1.10.287.130:FF:000001">
    <property type="entry name" value="Two-component sensor histidine kinase"/>
    <property type="match status" value="1"/>
</dbReference>
<dbReference type="InterPro" id="IPR003594">
    <property type="entry name" value="HATPase_dom"/>
</dbReference>
<organism evidence="14 15">
    <name type="scientific">Tessaracoccus antarcticus</name>
    <dbReference type="NCBI Taxonomy" id="2479848"/>
    <lineage>
        <taxon>Bacteria</taxon>
        <taxon>Bacillati</taxon>
        <taxon>Actinomycetota</taxon>
        <taxon>Actinomycetes</taxon>
        <taxon>Propionibacteriales</taxon>
        <taxon>Propionibacteriaceae</taxon>
        <taxon>Tessaracoccus</taxon>
    </lineage>
</organism>